<sequence length="95" mass="10520">MVQALFNAVIVKPIEEEESVHGNIIVPDMGKEKNLKGEVTSVGPGYYSGMGTFIETTVKEGDVVLLPQMGPIKVDYEGEEYYMIEENKILGIIKK</sequence>
<organism evidence="3">
    <name type="scientific">uncultured virus</name>
    <dbReference type="NCBI Taxonomy" id="340016"/>
    <lineage>
        <taxon>Viruses</taxon>
        <taxon>environmental samples</taxon>
    </lineage>
</organism>
<dbReference type="CDD" id="cd00320">
    <property type="entry name" value="cpn10"/>
    <property type="match status" value="1"/>
</dbReference>
<evidence type="ECO:0000256" key="2">
    <source>
        <dbReference type="ARBA" id="ARBA00023186"/>
    </source>
</evidence>
<dbReference type="Gene3D" id="2.30.33.40">
    <property type="entry name" value="GroES chaperonin"/>
    <property type="match status" value="1"/>
</dbReference>
<name>A0A218MM69_9VIRU</name>
<dbReference type="GO" id="GO:0005524">
    <property type="term" value="F:ATP binding"/>
    <property type="evidence" value="ECO:0007669"/>
    <property type="project" value="InterPro"/>
</dbReference>
<dbReference type="GO" id="GO:0051082">
    <property type="term" value="F:unfolded protein binding"/>
    <property type="evidence" value="ECO:0007669"/>
    <property type="project" value="TreeGrafter"/>
</dbReference>
<dbReference type="PANTHER" id="PTHR10772:SF58">
    <property type="entry name" value="CO-CHAPERONIN GROES"/>
    <property type="match status" value="1"/>
</dbReference>
<keyword evidence="2" id="KW-0143">Chaperone</keyword>
<evidence type="ECO:0008006" key="4">
    <source>
        <dbReference type="Google" id="ProtNLM"/>
    </source>
</evidence>
<dbReference type="EMBL" id="KY052832">
    <property type="protein sequence ID" value="ASF00387.1"/>
    <property type="molecule type" value="Genomic_DNA"/>
</dbReference>
<dbReference type="PRINTS" id="PR00297">
    <property type="entry name" value="CHAPERONIN10"/>
</dbReference>
<protein>
    <recommendedName>
        <fullName evidence="4">Co-chaperonin GroES</fullName>
    </recommendedName>
</protein>
<dbReference type="SMART" id="SM00883">
    <property type="entry name" value="Cpn10"/>
    <property type="match status" value="1"/>
</dbReference>
<accession>A0A218MM69</accession>
<proteinExistence type="inferred from homology"/>
<reference evidence="3" key="1">
    <citation type="submission" date="2016-10" db="EMBL/GenBank/DDBJ databases">
        <authorList>
            <person name="Varghese N."/>
        </authorList>
    </citation>
    <scope>NUCLEOTIDE SEQUENCE</scope>
</reference>
<dbReference type="Pfam" id="PF00166">
    <property type="entry name" value="Cpn10"/>
    <property type="match status" value="1"/>
</dbReference>
<dbReference type="GO" id="GO:0046872">
    <property type="term" value="F:metal ion binding"/>
    <property type="evidence" value="ECO:0007669"/>
    <property type="project" value="TreeGrafter"/>
</dbReference>
<evidence type="ECO:0000313" key="3">
    <source>
        <dbReference type="EMBL" id="ASF00387.1"/>
    </source>
</evidence>
<dbReference type="GO" id="GO:0044183">
    <property type="term" value="F:protein folding chaperone"/>
    <property type="evidence" value="ECO:0007669"/>
    <property type="project" value="InterPro"/>
</dbReference>
<dbReference type="InterPro" id="IPR037124">
    <property type="entry name" value="Chaperonin_GroES_sf"/>
</dbReference>
<dbReference type="PANTHER" id="PTHR10772">
    <property type="entry name" value="10 KDA HEAT SHOCK PROTEIN"/>
    <property type="match status" value="1"/>
</dbReference>
<dbReference type="InterPro" id="IPR020818">
    <property type="entry name" value="Chaperonin_GroES"/>
</dbReference>
<dbReference type="SMR" id="A0A218MM69"/>
<evidence type="ECO:0000256" key="1">
    <source>
        <dbReference type="ARBA" id="ARBA00006975"/>
    </source>
</evidence>
<dbReference type="FunFam" id="2.30.33.40:FF:000001">
    <property type="entry name" value="10 kDa chaperonin"/>
    <property type="match status" value="1"/>
</dbReference>
<reference evidence="3" key="2">
    <citation type="journal article" date="2017" name="Nat. Commun.">
        <title>Single-virus genomics reveals hidden cosmopolitan and abundant viruses.</title>
        <authorList>
            <person name="Martinez-Hernandez F."/>
            <person name="Fornas O."/>
            <person name="Lluesma Gomez M."/>
            <person name="Bolduc B."/>
            <person name="de la Cruz Pena M.J."/>
            <person name="Martinez J.M."/>
            <person name="Anton J."/>
            <person name="Gasol J.M."/>
            <person name="Rosselli R."/>
            <person name="Rodriguez-Valera F."/>
            <person name="Sullivan M.B."/>
            <person name="Acinas S.G."/>
            <person name="Martinez-Garcia M."/>
        </authorList>
    </citation>
    <scope>NUCLEOTIDE SEQUENCE</scope>
</reference>
<comment type="similarity">
    <text evidence="1">Belongs to the GroES chaperonin family.</text>
</comment>
<dbReference type="SUPFAM" id="SSF50129">
    <property type="entry name" value="GroES-like"/>
    <property type="match status" value="1"/>
</dbReference>
<dbReference type="GO" id="GO:0051087">
    <property type="term" value="F:protein-folding chaperone binding"/>
    <property type="evidence" value="ECO:0007669"/>
    <property type="project" value="TreeGrafter"/>
</dbReference>
<dbReference type="InterPro" id="IPR011032">
    <property type="entry name" value="GroES-like_sf"/>
</dbReference>